<reference evidence="2 3" key="1">
    <citation type="submission" date="2016-11" db="EMBL/GenBank/DDBJ databases">
        <authorList>
            <person name="Jaros S."/>
            <person name="Januszkiewicz K."/>
            <person name="Wedrychowicz H."/>
        </authorList>
    </citation>
    <scope>NUCLEOTIDE SEQUENCE [LARGE SCALE GENOMIC DNA]</scope>
    <source>
        <strain evidence="2 3">CGMCC 1.8863</strain>
    </source>
</reference>
<dbReference type="AlphaFoldDB" id="A0A1M6H7I7"/>
<feature type="repeat" description="ANK" evidence="1">
    <location>
        <begin position="72"/>
        <end position="104"/>
    </location>
</feature>
<dbReference type="EMBL" id="FQYX01000013">
    <property type="protein sequence ID" value="SHJ18063.1"/>
    <property type="molecule type" value="Genomic_DNA"/>
</dbReference>
<gene>
    <name evidence="2" type="ORF">SAMN04487911_11324</name>
</gene>
<name>A0A1M6H7I7_9FLAO</name>
<protein>
    <submittedName>
        <fullName evidence="2">Ankyrin repeat-containing protein</fullName>
    </submittedName>
</protein>
<dbReference type="Pfam" id="PF12796">
    <property type="entry name" value="Ank_2"/>
    <property type="match status" value="1"/>
</dbReference>
<keyword evidence="1" id="KW-0040">ANK repeat</keyword>
<dbReference type="PROSITE" id="PS50088">
    <property type="entry name" value="ANK_REPEAT"/>
    <property type="match status" value="1"/>
</dbReference>
<evidence type="ECO:0000313" key="2">
    <source>
        <dbReference type="EMBL" id="SHJ18063.1"/>
    </source>
</evidence>
<organism evidence="2 3">
    <name type="scientific">Arenibacter nanhaiticus</name>
    <dbReference type="NCBI Taxonomy" id="558155"/>
    <lineage>
        <taxon>Bacteria</taxon>
        <taxon>Pseudomonadati</taxon>
        <taxon>Bacteroidota</taxon>
        <taxon>Flavobacteriia</taxon>
        <taxon>Flavobacteriales</taxon>
        <taxon>Flavobacteriaceae</taxon>
        <taxon>Arenibacter</taxon>
    </lineage>
</organism>
<accession>A0A1M6H7I7</accession>
<dbReference type="STRING" id="558155.SAMN04487911_11324"/>
<dbReference type="InterPro" id="IPR002110">
    <property type="entry name" value="Ankyrin_rpt"/>
</dbReference>
<proteinExistence type="predicted"/>
<evidence type="ECO:0000256" key="1">
    <source>
        <dbReference type="PROSITE-ProRule" id="PRU00023"/>
    </source>
</evidence>
<dbReference type="RefSeq" id="WP_072764513.1">
    <property type="nucleotide sequence ID" value="NZ_FQYX01000013.1"/>
</dbReference>
<dbReference type="Gene3D" id="1.25.40.20">
    <property type="entry name" value="Ankyrin repeat-containing domain"/>
    <property type="match status" value="1"/>
</dbReference>
<evidence type="ECO:0000313" key="3">
    <source>
        <dbReference type="Proteomes" id="UP000184231"/>
    </source>
</evidence>
<dbReference type="InterPro" id="IPR036770">
    <property type="entry name" value="Ankyrin_rpt-contain_sf"/>
</dbReference>
<dbReference type="Proteomes" id="UP000184231">
    <property type="component" value="Unassembled WGS sequence"/>
</dbReference>
<dbReference type="OrthoDB" id="1374157at2"/>
<dbReference type="PROSITE" id="PS50297">
    <property type="entry name" value="ANK_REP_REGION"/>
    <property type="match status" value="1"/>
</dbReference>
<sequence>MRKTIIITTGVLLLVVYGLSAKNLSGNGMGNDSETTIKIEEISPFCKAIVKGDIESVKRYLENGVDVNQKSLGKTPVIFAARYNRGAILELLIKNGADITLRCNSGYSAQKYAQEANAFETLRIIENQLKK</sequence>
<keyword evidence="3" id="KW-1185">Reference proteome</keyword>
<dbReference type="SUPFAM" id="SSF48403">
    <property type="entry name" value="Ankyrin repeat"/>
    <property type="match status" value="1"/>
</dbReference>
<dbReference type="SMART" id="SM00248">
    <property type="entry name" value="ANK"/>
    <property type="match status" value="2"/>
</dbReference>